<dbReference type="KEGG" id="snn:EWH46_14065"/>
<proteinExistence type="predicted"/>
<dbReference type="Pfam" id="PF03692">
    <property type="entry name" value="CxxCxxCC"/>
    <property type="match status" value="1"/>
</dbReference>
<accession>A0A5C1Q4U5</accession>
<dbReference type="EMBL" id="JBEPLS010000030">
    <property type="protein sequence ID" value="MET3606001.1"/>
    <property type="molecule type" value="Genomic_DNA"/>
</dbReference>
<dbReference type="Proteomes" id="UP000323522">
    <property type="component" value="Chromosome"/>
</dbReference>
<protein>
    <submittedName>
        <fullName evidence="1">Fe-S-cluster containining protein</fullName>
    </submittedName>
    <submittedName>
        <fullName evidence="2">YkgJ family cysteine cluster protein</fullName>
    </submittedName>
</protein>
<evidence type="ECO:0000313" key="1">
    <source>
        <dbReference type="EMBL" id="MET3606001.1"/>
    </source>
</evidence>
<evidence type="ECO:0000313" key="4">
    <source>
        <dbReference type="Proteomes" id="UP001549111"/>
    </source>
</evidence>
<evidence type="ECO:0000313" key="2">
    <source>
        <dbReference type="EMBL" id="QEN01786.1"/>
    </source>
</evidence>
<dbReference type="OrthoDB" id="71604at2"/>
<gene>
    <name evidence="1" type="ORF">ABIC99_003836</name>
    <name evidence="2" type="ORF">EWH46_14065</name>
</gene>
<dbReference type="EMBL" id="CP035708">
    <property type="protein sequence ID" value="QEN01786.1"/>
    <property type="molecule type" value="Genomic_DNA"/>
</dbReference>
<dbReference type="InterPro" id="IPR005358">
    <property type="entry name" value="Puta_zinc/iron-chelating_dom"/>
</dbReference>
<evidence type="ECO:0000313" key="3">
    <source>
        <dbReference type="Proteomes" id="UP000323522"/>
    </source>
</evidence>
<dbReference type="Proteomes" id="UP001549111">
    <property type="component" value="Unassembled WGS sequence"/>
</dbReference>
<keyword evidence="4" id="KW-1185">Reference proteome</keyword>
<sequence>MQSPWCCTHLDKNPAYRALDRGDGTCRHFDTVGRLCSIYADRPDLCRTETVHRQHFPMLSPEEFHRINASLCNQAQQAAGLSERYRLIQAI</sequence>
<dbReference type="RefSeq" id="WP_149504447.1">
    <property type="nucleotide sequence ID" value="NZ_CP035708.1"/>
</dbReference>
<organism evidence="2 3">
    <name type="scientific">Sphaerotilus sulfidivorans</name>
    <dbReference type="NCBI Taxonomy" id="639200"/>
    <lineage>
        <taxon>Bacteria</taxon>
        <taxon>Pseudomonadati</taxon>
        <taxon>Pseudomonadota</taxon>
        <taxon>Betaproteobacteria</taxon>
        <taxon>Burkholderiales</taxon>
        <taxon>Sphaerotilaceae</taxon>
        <taxon>Sphaerotilus</taxon>
    </lineage>
</organism>
<name>A0A5C1Q4U5_9BURK</name>
<reference evidence="1 4" key="2">
    <citation type="submission" date="2024-06" db="EMBL/GenBank/DDBJ databases">
        <title>Genomic Encyclopedia of Type Strains, Phase IV (KMG-IV): sequencing the most valuable type-strain genomes for metagenomic binning, comparative biology and taxonomic classification.</title>
        <authorList>
            <person name="Goeker M."/>
        </authorList>
    </citation>
    <scope>NUCLEOTIDE SEQUENCE [LARGE SCALE GENOMIC DNA]</scope>
    <source>
        <strain evidence="1 4">D-501</strain>
    </source>
</reference>
<reference evidence="2 3" key="1">
    <citation type="submission" date="2019-02" db="EMBL/GenBank/DDBJ databases">
        <title>Complete Genome Sequence and Methylome Analysis of Sphaerotilus natans subsp. sulfidivorans D-507.</title>
        <authorList>
            <person name="Fomenkov A."/>
            <person name="Gridneva E."/>
            <person name="Smolyakov D."/>
            <person name="Dubinina G."/>
            <person name="Vincze T."/>
            <person name="Grabovich M."/>
            <person name="Roberts R.J."/>
        </authorList>
    </citation>
    <scope>NUCLEOTIDE SEQUENCE [LARGE SCALE GENOMIC DNA]</scope>
    <source>
        <strain evidence="2 3">D-507</strain>
    </source>
</reference>
<dbReference type="AlphaFoldDB" id="A0A5C1Q4U5"/>